<dbReference type="Gene3D" id="3.40.50.1000">
    <property type="entry name" value="HAD superfamily/HAD-like"/>
    <property type="match status" value="1"/>
</dbReference>
<protein>
    <submittedName>
        <fullName evidence="4">HAD-superfamily hydrolase, subfamily IA, variant 3:HAD-superfamily hydrolase, subfamily IA, variant 1</fullName>
    </submittedName>
</protein>
<dbReference type="AlphaFoldDB" id="I7J5G0"/>
<dbReference type="PRINTS" id="PR00413">
    <property type="entry name" value="HADHALOGNASE"/>
</dbReference>
<dbReference type="InterPro" id="IPR023198">
    <property type="entry name" value="PGP-like_dom2"/>
</dbReference>
<dbReference type="CDD" id="cd07505">
    <property type="entry name" value="HAD_BPGM-like"/>
    <property type="match status" value="1"/>
</dbReference>
<dbReference type="PANTHER" id="PTHR18901:SF38">
    <property type="entry name" value="PSEUDOURIDINE-5'-PHOSPHATASE"/>
    <property type="match status" value="1"/>
</dbReference>
<dbReference type="Gene3D" id="1.10.150.240">
    <property type="entry name" value="Putative phosphatase, domain 2"/>
    <property type="match status" value="1"/>
</dbReference>
<evidence type="ECO:0000256" key="3">
    <source>
        <dbReference type="ARBA" id="ARBA00022801"/>
    </source>
</evidence>
<dbReference type="PANTHER" id="PTHR18901">
    <property type="entry name" value="2-DEOXYGLUCOSE-6-PHOSPHATE PHOSPHATASE 2"/>
    <property type="match status" value="1"/>
</dbReference>
<dbReference type="SFLD" id="SFLDG01129">
    <property type="entry name" value="C1.5:_HAD__Beta-PGM__Phosphata"/>
    <property type="match status" value="1"/>
</dbReference>
<evidence type="ECO:0000256" key="1">
    <source>
        <dbReference type="ARBA" id="ARBA00006171"/>
    </source>
</evidence>
<keyword evidence="5" id="KW-1185">Reference proteome</keyword>
<proteinExistence type="inferred from homology"/>
<gene>
    <name evidence="4" type="ORF">CAAU_1642</name>
</gene>
<dbReference type="SUPFAM" id="SSF56784">
    <property type="entry name" value="HAD-like"/>
    <property type="match status" value="1"/>
</dbReference>
<keyword evidence="2" id="KW-0479">Metal-binding</keyword>
<evidence type="ECO:0000313" key="4">
    <source>
        <dbReference type="EMBL" id="CCJ33726.1"/>
    </source>
</evidence>
<accession>I7J5G0</accession>
<dbReference type="InterPro" id="IPR006439">
    <property type="entry name" value="HAD-SF_hydro_IA"/>
</dbReference>
<dbReference type="FunFam" id="3.40.50.1000:FF:000036">
    <property type="entry name" value="HAD family hydrolase"/>
    <property type="match status" value="1"/>
</dbReference>
<dbReference type="NCBIfam" id="TIGR01549">
    <property type="entry name" value="HAD-SF-IA-v1"/>
    <property type="match status" value="1"/>
</dbReference>
<dbReference type="RefSeq" id="WP_008908990.1">
    <property type="nucleotide sequence ID" value="NZ_CAKP01000082.1"/>
</dbReference>
<dbReference type="InterPro" id="IPR023214">
    <property type="entry name" value="HAD_sf"/>
</dbReference>
<comment type="similarity">
    <text evidence="1">Belongs to the HAD-like hydrolase superfamily. CbbY/CbbZ/Gph/YieH family.</text>
</comment>
<dbReference type="InterPro" id="IPR041492">
    <property type="entry name" value="HAD_2"/>
</dbReference>
<dbReference type="InterPro" id="IPR036412">
    <property type="entry name" value="HAD-like_sf"/>
</dbReference>
<comment type="caution">
    <text evidence="4">The sequence shown here is derived from an EMBL/GenBank/DDBJ whole genome shotgun (WGS) entry which is preliminary data.</text>
</comment>
<dbReference type="SFLD" id="SFLDG01135">
    <property type="entry name" value="C1.5.6:_HAD__Beta-PGM__Phospha"/>
    <property type="match status" value="1"/>
</dbReference>
<dbReference type="NCBIfam" id="TIGR01509">
    <property type="entry name" value="HAD-SF-IA-v3"/>
    <property type="match status" value="1"/>
</dbReference>
<name>I7J5G0_9CLOT</name>
<keyword evidence="3 4" id="KW-0378">Hydrolase</keyword>
<dbReference type="eggNOG" id="COG0637">
    <property type="taxonomic scope" value="Bacteria"/>
</dbReference>
<dbReference type="GO" id="GO:0016791">
    <property type="term" value="F:phosphatase activity"/>
    <property type="evidence" value="ECO:0007669"/>
    <property type="project" value="TreeGrafter"/>
</dbReference>
<dbReference type="Proteomes" id="UP000007652">
    <property type="component" value="Unassembled WGS sequence"/>
</dbReference>
<dbReference type="GO" id="GO:0046872">
    <property type="term" value="F:metal ion binding"/>
    <property type="evidence" value="ECO:0007669"/>
    <property type="project" value="UniProtKB-KW"/>
</dbReference>
<evidence type="ECO:0000256" key="2">
    <source>
        <dbReference type="ARBA" id="ARBA00022723"/>
    </source>
</evidence>
<reference evidence="4 5" key="1">
    <citation type="journal article" date="2011" name="J. Bacteriol.">
        <title>Draft genome sequence of Caloramator australicus strain RC3T, a thermoanaerobe from the Great Artesian Basin of Australia.</title>
        <authorList>
            <person name="Ogg C.D."/>
            <person name="Patel B.K.C."/>
        </authorList>
    </citation>
    <scope>NUCLEOTIDE SEQUENCE [LARGE SCALE GENOMIC DNA]</scope>
    <source>
        <strain evidence="4 5">RC3</strain>
    </source>
</reference>
<organism evidence="4 5">
    <name type="scientific">Caloramator australicus RC3</name>
    <dbReference type="NCBI Taxonomy" id="857293"/>
    <lineage>
        <taxon>Bacteria</taxon>
        <taxon>Bacillati</taxon>
        <taxon>Bacillota</taxon>
        <taxon>Clostridia</taxon>
        <taxon>Eubacteriales</taxon>
        <taxon>Clostridiaceae</taxon>
        <taxon>Caloramator</taxon>
    </lineage>
</organism>
<dbReference type="STRING" id="857293.CAAU_1642"/>
<dbReference type="EMBL" id="CAKP01000082">
    <property type="protein sequence ID" value="CCJ33726.1"/>
    <property type="molecule type" value="Genomic_DNA"/>
</dbReference>
<dbReference type="Pfam" id="PF13419">
    <property type="entry name" value="HAD_2"/>
    <property type="match status" value="1"/>
</dbReference>
<sequence>MLDNIKAVIFDLDGTLIDSLWVWKQVDIEYLKKHGITPPPDLQKHIEGLSFIDTAIYFKKNFGIQDSIEEIMSEWHKMVSEYYSSVIEVKKGVKEFLEYLKSNNIKIGIATSNSHELVEAVLKRNDIRQYFEVIVTTEEVSNSKTEPHVFLEVAKRLNVQPKECLVFEDTISGAIGAKKAGMKVIGVFDEYGSCTPEEFEDYVEHIIHDFEYIINNYCK</sequence>
<evidence type="ECO:0000313" key="5">
    <source>
        <dbReference type="Proteomes" id="UP000007652"/>
    </source>
</evidence>
<dbReference type="SFLD" id="SFLDS00003">
    <property type="entry name" value="Haloacid_Dehalogenase"/>
    <property type="match status" value="1"/>
</dbReference>